<organism evidence="2 3">
    <name type="scientific">Porphyridium purpureum</name>
    <name type="common">Red alga</name>
    <name type="synonym">Porphyridium cruentum</name>
    <dbReference type="NCBI Taxonomy" id="35688"/>
    <lineage>
        <taxon>Eukaryota</taxon>
        <taxon>Rhodophyta</taxon>
        <taxon>Bangiophyceae</taxon>
        <taxon>Porphyridiales</taxon>
        <taxon>Porphyridiaceae</taxon>
        <taxon>Porphyridium</taxon>
    </lineage>
</organism>
<sequence length="167" mass="18638">MNLIKNLFPIAVVKPFKYLIVTPIQNKSAEHWRTAVIKQLKMLRGHEVSVKQINSDRESGIKVVVEWMMGDGVIHGILPELTGAGEAVQPAERAIRLVKERVRSVIRGLPFVLPTMLVSVIVEYYVQRINGLRSSVSNGELSGRSPLEKMTWGALDARKDLSLAFGH</sequence>
<proteinExistence type="predicted"/>
<feature type="domain" description="Integrase catalytic" evidence="1">
    <location>
        <begin position="1"/>
        <end position="154"/>
    </location>
</feature>
<dbReference type="EMBL" id="VRMN01000007">
    <property type="protein sequence ID" value="KAA8493396.1"/>
    <property type="molecule type" value="Genomic_DNA"/>
</dbReference>
<dbReference type="GO" id="GO:0015074">
    <property type="term" value="P:DNA integration"/>
    <property type="evidence" value="ECO:0007669"/>
    <property type="project" value="InterPro"/>
</dbReference>
<keyword evidence="3" id="KW-1185">Reference proteome</keyword>
<dbReference type="InterPro" id="IPR001584">
    <property type="entry name" value="Integrase_cat-core"/>
</dbReference>
<dbReference type="Proteomes" id="UP000324585">
    <property type="component" value="Unassembled WGS sequence"/>
</dbReference>
<evidence type="ECO:0000259" key="1">
    <source>
        <dbReference type="PROSITE" id="PS50994"/>
    </source>
</evidence>
<reference evidence="3" key="1">
    <citation type="journal article" date="2019" name="Nat. Commun.">
        <title>Expansion of phycobilisome linker gene families in mesophilic red algae.</title>
        <authorList>
            <person name="Lee J."/>
            <person name="Kim D."/>
            <person name="Bhattacharya D."/>
            <person name="Yoon H.S."/>
        </authorList>
    </citation>
    <scope>NUCLEOTIDE SEQUENCE [LARGE SCALE GENOMIC DNA]</scope>
    <source>
        <strain evidence="3">CCMP 1328</strain>
    </source>
</reference>
<gene>
    <name evidence="2" type="ORF">FVE85_8841</name>
</gene>
<protein>
    <recommendedName>
        <fullName evidence="1">Integrase catalytic domain-containing protein</fullName>
    </recommendedName>
</protein>
<evidence type="ECO:0000313" key="3">
    <source>
        <dbReference type="Proteomes" id="UP000324585"/>
    </source>
</evidence>
<dbReference type="PROSITE" id="PS50994">
    <property type="entry name" value="INTEGRASE"/>
    <property type="match status" value="1"/>
</dbReference>
<name>A0A5J4YQ12_PORPP</name>
<comment type="caution">
    <text evidence="2">The sequence shown here is derived from an EMBL/GenBank/DDBJ whole genome shotgun (WGS) entry which is preliminary data.</text>
</comment>
<dbReference type="AlphaFoldDB" id="A0A5J4YQ12"/>
<dbReference type="OrthoDB" id="44654at2759"/>
<evidence type="ECO:0000313" key="2">
    <source>
        <dbReference type="EMBL" id="KAA8493396.1"/>
    </source>
</evidence>
<accession>A0A5J4YQ12</accession>